<feature type="transmembrane region" description="Helical" evidence="2">
    <location>
        <begin position="263"/>
        <end position="284"/>
    </location>
</feature>
<feature type="compositionally biased region" description="Polar residues" evidence="1">
    <location>
        <begin position="1032"/>
        <end position="1054"/>
    </location>
</feature>
<evidence type="ECO:0000313" key="3">
    <source>
        <dbReference type="EMBL" id="PHN05449.1"/>
    </source>
</evidence>
<gene>
    <name evidence="3" type="ORF">CRP01_15750</name>
</gene>
<keyword evidence="2" id="KW-0812">Transmembrane</keyword>
<accession>A0A2D0NBA2</accession>
<feature type="transmembrane region" description="Helical" evidence="2">
    <location>
        <begin position="524"/>
        <end position="542"/>
    </location>
</feature>
<feature type="transmembrane region" description="Helical" evidence="2">
    <location>
        <begin position="296"/>
        <end position="317"/>
    </location>
</feature>
<feature type="transmembrane region" description="Helical" evidence="2">
    <location>
        <begin position="181"/>
        <end position="210"/>
    </location>
</feature>
<dbReference type="InterPro" id="IPR021280">
    <property type="entry name" value="TMEM260-like"/>
</dbReference>
<feature type="transmembrane region" description="Helical" evidence="2">
    <location>
        <begin position="122"/>
        <end position="143"/>
    </location>
</feature>
<comment type="caution">
    <text evidence="3">The sequence shown here is derived from an EMBL/GenBank/DDBJ whole genome shotgun (WGS) entry which is preliminary data.</text>
</comment>
<sequence>MGSYNRLYKITGWLVFAIALTVYFFSAERTGSLWDCGEFILGANKLQVVHPPGAPLFLLIGRLFTWVAEILSDNPEDIAFAVNMMSGICSAFAAGFIAWVTMMLGKLALVGRNEETDTGQNIALAGAGLAAGLSTAFATSVWFSAVEGEVYAMSTFFTTLTLWSMIRWYTLPDTPKADRWLFFTIYAAGLSTGVHLLSLLTFPALAMFYYFKKYKTITWKGIALAAGAGVLIIAAVQKLIIVGIPTLWSWMEMFTVNTLGLPFHSGLIPTLLIIGGILYYALYYAQKNNNALVQNLAVSALLLIIAFSTIGVVVVRANADPPINMNRPSDAMRLIPYLNREQYGERALLYGPDFDARPSNTELSDRYGRVGDRYAVTDYKIDVEYDSRDKMLLPRMGDGTQGRPRYYKQWMGLNPDGPLPDGRPNQIDNVSFFLRYQFGWMYWRYFMWNFSGRQNGEQGYEPWDKSSGHWITGIKFLDAIRLGPQAELPERQLDNKARNTYFALPFLFGLLGIFFHFKNRSNDALGLLALFVITGIGIIIYSNQPPREPRERDYVLVGSIFTYCIWIGMAVLALFRLLQNRLKQSGPVAAGVAAAIVLIAPLLMGFQNFDDHSRRYHKASRDYASNFLNSVEENAIIFTYGDNDTYPLWYAQEVEGIRTDVRVVNLSLIAVDWYIDLLRRKVNDSPAIKMTIPQEGYRGNKRTQVFFNNRANTPFTNRPVDLQQFMQLIAQPRQVPLVGGRFAEGFYETDQVYMNVNREEVLANNVVPPELANQIVSQIPINIQNRSQLIKDDVAILDILASNLWERPIYFAVTCRPEKFFGMDDYMQLEGLALRLVPVRSQSDRVYGVLGSGRVATDKLFENITEKFRWGNFDTHESYVDRSYMPSLQSMQFAMRRGAFAMLAEGKKEQAIQLVDQYFEAFPAMNFPYDYRTLTMLDVYFQAGEYEKAKPHMEILAQSTYDFLEYIDSLDQATLNSYEGEFGAFFNVMERLLNEASRAGDSAYRQELNNLFGSLSFFNEVNAPDMPATPQVLDTPQDTAPQPISIDPSDTTIN</sequence>
<name>A0A2D0NBA2_FLAN2</name>
<feature type="transmembrane region" description="Helical" evidence="2">
    <location>
        <begin position="78"/>
        <end position="102"/>
    </location>
</feature>
<dbReference type="Proteomes" id="UP000223913">
    <property type="component" value="Unassembled WGS sequence"/>
</dbReference>
<feature type="transmembrane region" description="Helical" evidence="2">
    <location>
        <begin position="150"/>
        <end position="169"/>
    </location>
</feature>
<feature type="transmembrane region" description="Helical" evidence="2">
    <location>
        <begin position="54"/>
        <end position="71"/>
    </location>
</feature>
<dbReference type="InterPro" id="IPR052724">
    <property type="entry name" value="GT117_domain-containing"/>
</dbReference>
<evidence type="ECO:0000256" key="1">
    <source>
        <dbReference type="SAM" id="MobiDB-lite"/>
    </source>
</evidence>
<feature type="region of interest" description="Disordered" evidence="1">
    <location>
        <begin position="1026"/>
        <end position="1054"/>
    </location>
</feature>
<feature type="transmembrane region" description="Helical" evidence="2">
    <location>
        <begin position="587"/>
        <end position="606"/>
    </location>
</feature>
<keyword evidence="2" id="KW-0472">Membrane</keyword>
<dbReference type="Pfam" id="PF11028">
    <property type="entry name" value="TMEM260-like"/>
    <property type="match status" value="1"/>
</dbReference>
<dbReference type="AlphaFoldDB" id="A0A2D0NBA2"/>
<feature type="transmembrane region" description="Helical" evidence="2">
    <location>
        <begin position="222"/>
        <end position="251"/>
    </location>
</feature>
<feature type="transmembrane region" description="Helical" evidence="2">
    <location>
        <begin position="500"/>
        <end position="517"/>
    </location>
</feature>
<keyword evidence="2" id="KW-1133">Transmembrane helix</keyword>
<keyword evidence="4" id="KW-1185">Reference proteome</keyword>
<dbReference type="RefSeq" id="WP_099151026.1">
    <property type="nucleotide sequence ID" value="NZ_PDUD01000021.1"/>
</dbReference>
<dbReference type="OrthoDB" id="9807602at2"/>
<dbReference type="PANTHER" id="PTHR16214:SF3">
    <property type="entry name" value="TRANSMEMBRANE PROTEIN 260"/>
    <property type="match status" value="1"/>
</dbReference>
<evidence type="ECO:0000313" key="4">
    <source>
        <dbReference type="Proteomes" id="UP000223913"/>
    </source>
</evidence>
<reference evidence="3 4" key="1">
    <citation type="submission" date="2017-10" db="EMBL/GenBank/DDBJ databases">
        <title>The draft genome sequence of Lewinella nigricans NBRC 102662.</title>
        <authorList>
            <person name="Wang K."/>
        </authorList>
    </citation>
    <scope>NUCLEOTIDE SEQUENCE [LARGE SCALE GENOMIC DNA]</scope>
    <source>
        <strain evidence="3 4">NBRC 102662</strain>
    </source>
</reference>
<proteinExistence type="predicted"/>
<organism evidence="3 4">
    <name type="scientific">Flavilitoribacter nigricans (strain ATCC 23147 / DSM 23189 / NBRC 102662 / NCIMB 1420 / SS-2)</name>
    <name type="common">Lewinella nigricans</name>
    <dbReference type="NCBI Taxonomy" id="1122177"/>
    <lineage>
        <taxon>Bacteria</taxon>
        <taxon>Pseudomonadati</taxon>
        <taxon>Bacteroidota</taxon>
        <taxon>Saprospiria</taxon>
        <taxon>Saprospirales</taxon>
        <taxon>Lewinellaceae</taxon>
        <taxon>Flavilitoribacter</taxon>
    </lineage>
</organism>
<feature type="transmembrane region" description="Helical" evidence="2">
    <location>
        <begin position="554"/>
        <end position="575"/>
    </location>
</feature>
<dbReference type="PANTHER" id="PTHR16214">
    <property type="entry name" value="TRANSMEMBRANE PROTEIN 260"/>
    <property type="match status" value="1"/>
</dbReference>
<protein>
    <submittedName>
        <fullName evidence="3">Membrane protein</fullName>
    </submittedName>
</protein>
<dbReference type="EMBL" id="PDUD01000021">
    <property type="protein sequence ID" value="PHN05449.1"/>
    <property type="molecule type" value="Genomic_DNA"/>
</dbReference>
<evidence type="ECO:0000256" key="2">
    <source>
        <dbReference type="SAM" id="Phobius"/>
    </source>
</evidence>
<feature type="transmembrane region" description="Helical" evidence="2">
    <location>
        <begin position="7"/>
        <end position="25"/>
    </location>
</feature>